<evidence type="ECO:0000256" key="7">
    <source>
        <dbReference type="ARBA" id="ARBA00023136"/>
    </source>
</evidence>
<feature type="transmembrane region" description="Helical" evidence="9">
    <location>
        <begin position="199"/>
        <end position="217"/>
    </location>
</feature>
<proteinExistence type="inferred from homology"/>
<evidence type="ECO:0000256" key="4">
    <source>
        <dbReference type="ARBA" id="ARBA00022475"/>
    </source>
</evidence>
<evidence type="ECO:0000313" key="12">
    <source>
        <dbReference type="Proteomes" id="UP000664218"/>
    </source>
</evidence>
<evidence type="ECO:0000256" key="9">
    <source>
        <dbReference type="SAM" id="Phobius"/>
    </source>
</evidence>
<evidence type="ECO:0000256" key="8">
    <source>
        <dbReference type="ARBA" id="ARBA00038435"/>
    </source>
</evidence>
<dbReference type="AlphaFoldDB" id="A0A939H6Y8"/>
<dbReference type="InterPro" id="IPR018461">
    <property type="entry name" value="Na/H_Antiport_NhaC-like_C"/>
</dbReference>
<dbReference type="Proteomes" id="UP000664218">
    <property type="component" value="Unassembled WGS sequence"/>
</dbReference>
<dbReference type="EMBL" id="JAFNJU010000007">
    <property type="protein sequence ID" value="MBO1265427.1"/>
    <property type="molecule type" value="Genomic_DNA"/>
</dbReference>
<keyword evidence="2" id="KW-0813">Transport</keyword>
<comment type="caution">
    <text evidence="11">The sequence shown here is derived from an EMBL/GenBank/DDBJ whole genome shotgun (WGS) entry which is preliminary data.</text>
</comment>
<dbReference type="InterPro" id="IPR052180">
    <property type="entry name" value="NhaC_Na-H+_Antiporter"/>
</dbReference>
<keyword evidence="5 9" id="KW-0812">Transmembrane</keyword>
<feature type="transmembrane region" description="Helical" evidence="9">
    <location>
        <begin position="291"/>
        <end position="315"/>
    </location>
</feature>
<dbReference type="Pfam" id="PF03553">
    <property type="entry name" value="Na_H_antiporter"/>
    <property type="match status" value="2"/>
</dbReference>
<gene>
    <name evidence="11" type="ORF">J3A84_10330</name>
</gene>
<evidence type="ECO:0000256" key="5">
    <source>
        <dbReference type="ARBA" id="ARBA00022692"/>
    </source>
</evidence>
<keyword evidence="7 9" id="KW-0472">Membrane</keyword>
<keyword evidence="6 9" id="KW-1133">Transmembrane helix</keyword>
<feature type="domain" description="Na+/H+ antiporter NhaC-like C-terminal" evidence="10">
    <location>
        <begin position="13"/>
        <end position="213"/>
    </location>
</feature>
<feature type="transmembrane region" description="Helical" evidence="9">
    <location>
        <begin position="76"/>
        <end position="94"/>
    </location>
</feature>
<protein>
    <submittedName>
        <fullName evidence="11">Na+/H+ antiporter NhaC family protein</fullName>
    </submittedName>
</protein>
<reference evidence="11" key="1">
    <citation type="submission" date="2021-03" db="EMBL/GenBank/DDBJ databases">
        <title>Proteiniclasticum marinus sp. nov., isolated from tidal flat sediment.</title>
        <authorList>
            <person name="Namirimu T."/>
            <person name="Yang J.-A."/>
            <person name="Yang S.-H."/>
            <person name="Kim Y.-J."/>
            <person name="Kwon K.K."/>
        </authorList>
    </citation>
    <scope>NUCLEOTIDE SEQUENCE</scope>
    <source>
        <strain evidence="11">SCR006</strain>
    </source>
</reference>
<keyword evidence="12" id="KW-1185">Reference proteome</keyword>
<evidence type="ECO:0000256" key="6">
    <source>
        <dbReference type="ARBA" id="ARBA00022989"/>
    </source>
</evidence>
<evidence type="ECO:0000313" key="11">
    <source>
        <dbReference type="EMBL" id="MBO1265427.1"/>
    </source>
</evidence>
<feature type="transmembrane region" description="Helical" evidence="9">
    <location>
        <begin position="250"/>
        <end position="271"/>
    </location>
</feature>
<feature type="transmembrane region" description="Helical" evidence="9">
    <location>
        <begin position="12"/>
        <end position="29"/>
    </location>
</feature>
<comment type="similarity">
    <text evidence="8">Belongs to the NhaC Na(+)/H(+) (TC 2.A.35) antiporter family.</text>
</comment>
<dbReference type="RefSeq" id="WP_207599945.1">
    <property type="nucleotide sequence ID" value="NZ_JAFNJU010000007.1"/>
</dbReference>
<feature type="transmembrane region" description="Helical" evidence="9">
    <location>
        <begin position="35"/>
        <end position="55"/>
    </location>
</feature>
<feature type="transmembrane region" description="Helical" evidence="9">
    <location>
        <begin position="223"/>
        <end position="243"/>
    </location>
</feature>
<dbReference type="GO" id="GO:0005886">
    <property type="term" value="C:plasma membrane"/>
    <property type="evidence" value="ECO:0007669"/>
    <property type="project" value="UniProtKB-SubCell"/>
</dbReference>
<organism evidence="11 12">
    <name type="scientific">Proteiniclasticum aestuarii</name>
    <dbReference type="NCBI Taxonomy" id="2817862"/>
    <lineage>
        <taxon>Bacteria</taxon>
        <taxon>Bacillati</taxon>
        <taxon>Bacillota</taxon>
        <taxon>Clostridia</taxon>
        <taxon>Eubacteriales</taxon>
        <taxon>Clostridiaceae</taxon>
        <taxon>Proteiniclasticum</taxon>
    </lineage>
</organism>
<dbReference type="GO" id="GO:0015297">
    <property type="term" value="F:antiporter activity"/>
    <property type="evidence" value="ECO:0007669"/>
    <property type="project" value="UniProtKB-KW"/>
</dbReference>
<name>A0A939H6Y8_9CLOT</name>
<dbReference type="PANTHER" id="PTHR33451:SF5">
    <property type="entry name" value="NA+_H+ ANTIPORTER"/>
    <property type="match status" value="1"/>
</dbReference>
<dbReference type="PANTHER" id="PTHR33451">
    <property type="entry name" value="MALATE-2H(+)/NA(+)-LACTATE ANTIPORTER"/>
    <property type="match status" value="1"/>
</dbReference>
<comment type="subcellular location">
    <subcellularLocation>
        <location evidence="1">Cell membrane</location>
        <topology evidence="1">Multi-pass membrane protein</topology>
    </subcellularLocation>
</comment>
<feature type="domain" description="Na+/H+ antiporter NhaC-like C-terminal" evidence="10">
    <location>
        <begin position="240"/>
        <end position="427"/>
    </location>
</feature>
<evidence type="ECO:0000256" key="1">
    <source>
        <dbReference type="ARBA" id="ARBA00004651"/>
    </source>
</evidence>
<keyword evidence="4" id="KW-1003">Cell membrane</keyword>
<evidence type="ECO:0000259" key="10">
    <source>
        <dbReference type="Pfam" id="PF03553"/>
    </source>
</evidence>
<keyword evidence="3" id="KW-0050">Antiport</keyword>
<sequence length="444" mass="46926">MKSKNQGSFMGLMPLVIFLILYFSMGIITGDFNNMPLMIGIFIASAISLFIKSPVAEKKTFVEKVEIFTKGGGESTLILMVIIYMLAGAFYKVAGAMHATETVTNIGISILPANMILPGLFVIGCVLSFSMGTSMGTVAALMPIAIDIASKTGVSLALVSGVVVGGAMFGDNLSFISDTTIAATTTQGIAMKEKFKANFLMVLPAVIITIVALAFWPMDKANIMTPGAINLVNLIPYVLIIGLSLGGMHVIPAMTISVLSGVAVGLFHGDFTFVESFGVVHEGMTWMQDMAVIAVFVGGLVAMMKHLGGIDWLLAKLSKNTKTKKGAEFSMAALVSLVDVATTNNTIAIIAVGPIAKDISEEYDITPQRTASILDLFSSAFNGLTPYAGQLLTAGALAGISPVSIMPFVWYSILMVVFGVISILVGWPYGTAKKVEEKIENKLA</sequence>
<evidence type="ECO:0000256" key="2">
    <source>
        <dbReference type="ARBA" id="ARBA00022448"/>
    </source>
</evidence>
<feature type="transmembrane region" description="Helical" evidence="9">
    <location>
        <begin position="408"/>
        <end position="429"/>
    </location>
</feature>
<evidence type="ECO:0000256" key="3">
    <source>
        <dbReference type="ARBA" id="ARBA00022449"/>
    </source>
</evidence>
<accession>A0A939H6Y8</accession>